<keyword evidence="3" id="KW-0804">Transcription</keyword>
<keyword evidence="6" id="KW-1185">Reference proteome</keyword>
<keyword evidence="1" id="KW-0805">Transcription regulation</keyword>
<dbReference type="PANTHER" id="PTHR43280:SF28">
    <property type="entry name" value="HTH-TYPE TRANSCRIPTIONAL ACTIVATOR RHAS"/>
    <property type="match status" value="1"/>
</dbReference>
<dbReference type="PROSITE" id="PS00041">
    <property type="entry name" value="HTH_ARAC_FAMILY_1"/>
    <property type="match status" value="1"/>
</dbReference>
<evidence type="ECO:0000313" key="5">
    <source>
        <dbReference type="EMBL" id="MCF1716637.1"/>
    </source>
</evidence>
<dbReference type="PANTHER" id="PTHR43280">
    <property type="entry name" value="ARAC-FAMILY TRANSCRIPTIONAL REGULATOR"/>
    <property type="match status" value="1"/>
</dbReference>
<gene>
    <name evidence="5" type="ORF">L0U88_18490</name>
</gene>
<sequence length="290" mass="33642">MLFDRETGSCKKILNFKQLGFEDLQILGKYNYNKAEEKLPNHVHNGMIEICYYDKGSQYFEVNGKQFLVKGGDVFIHYPGEVHGSGGHPEEKGCLYWILIKLDRSIPNNLVKLCNLIIDRKRRHFRGSKDIKRVLEDIYTIAANPEDEDIKRIRIHLEIQQLLLCLLDRIDCQAKEAENERLNKVLQFIDAKLTENPSVSELAREMNLSESRFKNLFKELTGFTPADYMQRKKIELAQRKIVADPALNLTELAYELNFSSPQYFSTVFKKYTGESPGAIRVKNSLLELLY</sequence>
<organism evidence="5 6">
    <name type="scientific">Flavihumibacter fluminis</name>
    <dbReference type="NCBI Taxonomy" id="2909236"/>
    <lineage>
        <taxon>Bacteria</taxon>
        <taxon>Pseudomonadati</taxon>
        <taxon>Bacteroidota</taxon>
        <taxon>Chitinophagia</taxon>
        <taxon>Chitinophagales</taxon>
        <taxon>Chitinophagaceae</taxon>
        <taxon>Flavihumibacter</taxon>
    </lineage>
</organism>
<dbReference type="Pfam" id="PF12833">
    <property type="entry name" value="HTH_18"/>
    <property type="match status" value="1"/>
</dbReference>
<dbReference type="EMBL" id="JAKEVY010000005">
    <property type="protein sequence ID" value="MCF1716637.1"/>
    <property type="molecule type" value="Genomic_DNA"/>
</dbReference>
<dbReference type="Pfam" id="PF02311">
    <property type="entry name" value="AraC_binding"/>
    <property type="match status" value="1"/>
</dbReference>
<dbReference type="InterPro" id="IPR014710">
    <property type="entry name" value="RmlC-like_jellyroll"/>
</dbReference>
<dbReference type="Gene3D" id="1.10.10.60">
    <property type="entry name" value="Homeodomain-like"/>
    <property type="match status" value="2"/>
</dbReference>
<accession>A0ABS9BLP7</accession>
<name>A0ABS9BLP7_9BACT</name>
<dbReference type="Proteomes" id="UP001200145">
    <property type="component" value="Unassembled WGS sequence"/>
</dbReference>
<reference evidence="5 6" key="1">
    <citation type="submission" date="2022-01" db="EMBL/GenBank/DDBJ databases">
        <title>Flavihumibacter sp. nov., isolated from sediment of a river.</title>
        <authorList>
            <person name="Liu H."/>
        </authorList>
    </citation>
    <scope>NUCLEOTIDE SEQUENCE [LARGE SCALE GENOMIC DNA]</scope>
    <source>
        <strain evidence="5 6">RY-1</strain>
    </source>
</reference>
<evidence type="ECO:0000256" key="1">
    <source>
        <dbReference type="ARBA" id="ARBA00023015"/>
    </source>
</evidence>
<dbReference type="InterPro" id="IPR037923">
    <property type="entry name" value="HTH-like"/>
</dbReference>
<dbReference type="Gene3D" id="2.60.120.10">
    <property type="entry name" value="Jelly Rolls"/>
    <property type="match status" value="1"/>
</dbReference>
<evidence type="ECO:0000313" key="6">
    <source>
        <dbReference type="Proteomes" id="UP001200145"/>
    </source>
</evidence>
<protein>
    <submittedName>
        <fullName evidence="5">AraC family transcriptional regulator</fullName>
    </submittedName>
</protein>
<keyword evidence="2" id="KW-0238">DNA-binding</keyword>
<evidence type="ECO:0000256" key="3">
    <source>
        <dbReference type="ARBA" id="ARBA00023163"/>
    </source>
</evidence>
<feature type="domain" description="HTH araC/xylS-type" evidence="4">
    <location>
        <begin position="183"/>
        <end position="282"/>
    </location>
</feature>
<proteinExistence type="predicted"/>
<evidence type="ECO:0000259" key="4">
    <source>
        <dbReference type="PROSITE" id="PS01124"/>
    </source>
</evidence>
<dbReference type="InterPro" id="IPR009057">
    <property type="entry name" value="Homeodomain-like_sf"/>
</dbReference>
<dbReference type="InterPro" id="IPR003313">
    <property type="entry name" value="AraC-bd"/>
</dbReference>
<dbReference type="SUPFAM" id="SSF46689">
    <property type="entry name" value="Homeodomain-like"/>
    <property type="match status" value="2"/>
</dbReference>
<dbReference type="PROSITE" id="PS01124">
    <property type="entry name" value="HTH_ARAC_FAMILY_2"/>
    <property type="match status" value="1"/>
</dbReference>
<dbReference type="InterPro" id="IPR018060">
    <property type="entry name" value="HTH_AraC"/>
</dbReference>
<comment type="caution">
    <text evidence="5">The sequence shown here is derived from an EMBL/GenBank/DDBJ whole genome shotgun (WGS) entry which is preliminary data.</text>
</comment>
<dbReference type="SMART" id="SM00342">
    <property type="entry name" value="HTH_ARAC"/>
    <property type="match status" value="1"/>
</dbReference>
<dbReference type="RefSeq" id="WP_234867974.1">
    <property type="nucleotide sequence ID" value="NZ_JAKEVY010000005.1"/>
</dbReference>
<dbReference type="InterPro" id="IPR018062">
    <property type="entry name" value="HTH_AraC-typ_CS"/>
</dbReference>
<evidence type="ECO:0000256" key="2">
    <source>
        <dbReference type="ARBA" id="ARBA00023125"/>
    </source>
</evidence>
<dbReference type="SUPFAM" id="SSF51215">
    <property type="entry name" value="Regulatory protein AraC"/>
    <property type="match status" value="1"/>
</dbReference>